<feature type="non-terminal residue" evidence="1">
    <location>
        <position position="315"/>
    </location>
</feature>
<dbReference type="OrthoDB" id="10067100at2759"/>
<keyword evidence="2" id="KW-1185">Reference proteome</keyword>
<gene>
    <name evidence="1" type="ORF">APZ42_009337</name>
</gene>
<dbReference type="AlphaFoldDB" id="A0A164E2T7"/>
<accession>A0A164E2T7</accession>
<dbReference type="EMBL" id="LRGB01025149">
    <property type="protein sequence ID" value="KZR96363.1"/>
    <property type="molecule type" value="Genomic_DNA"/>
</dbReference>
<feature type="non-terminal residue" evidence="1">
    <location>
        <position position="1"/>
    </location>
</feature>
<reference evidence="1 2" key="1">
    <citation type="submission" date="2016-03" db="EMBL/GenBank/DDBJ databases">
        <title>EvidentialGene: Evidence-directed Construction of Genes on Genomes.</title>
        <authorList>
            <person name="Gilbert D.G."/>
            <person name="Choi J.-H."/>
            <person name="Mockaitis K."/>
            <person name="Colbourne J."/>
            <person name="Pfrender M."/>
        </authorList>
    </citation>
    <scope>NUCLEOTIDE SEQUENCE [LARGE SCALE GENOMIC DNA]</scope>
    <source>
        <strain evidence="1 2">Xinb3</strain>
        <tissue evidence="1">Complete organism</tissue>
    </source>
</reference>
<comment type="caution">
    <text evidence="1">The sequence shown here is derived from an EMBL/GenBank/DDBJ whole genome shotgun (WGS) entry which is preliminary data.</text>
</comment>
<proteinExistence type="predicted"/>
<dbReference type="Proteomes" id="UP000076858">
    <property type="component" value="Unassembled WGS sequence"/>
</dbReference>
<protein>
    <submittedName>
        <fullName evidence="1">Uncharacterized protein</fullName>
    </submittedName>
</protein>
<organism evidence="1 2">
    <name type="scientific">Daphnia magna</name>
    <dbReference type="NCBI Taxonomy" id="35525"/>
    <lineage>
        <taxon>Eukaryota</taxon>
        <taxon>Metazoa</taxon>
        <taxon>Ecdysozoa</taxon>
        <taxon>Arthropoda</taxon>
        <taxon>Crustacea</taxon>
        <taxon>Branchiopoda</taxon>
        <taxon>Diplostraca</taxon>
        <taxon>Cladocera</taxon>
        <taxon>Anomopoda</taxon>
        <taxon>Daphniidae</taxon>
        <taxon>Daphnia</taxon>
    </lineage>
</organism>
<sequence length="315" mass="33794">QGDGLSSIVFNLAAEPLIRCAKSRINEGYPLLGTTLKVTCAALLINRGKVDASRPISVEGLPIRALGSGEYETYLGVPIGSRLLFRPATCLSENLVKLMDSGLAPWQKLEVFRGHLLPSLAHYLATGRVEKSLLYSLDKDCADFLRTLANVPHNAHSDFLYADRRVGGLGACKLTEDADIWTVAKAAQLIDSGDAVVRDVAIAQANKNIYVALKRQPSFALLSDYLSGSQEGGLYEIRFASSGANTWSRARRAATHLGVRIDVSGDGTKTKLVADDVSVTSIKAVRGLRSVVRNRHTMALSSAPHQGAAARGLLL</sequence>
<evidence type="ECO:0000313" key="1">
    <source>
        <dbReference type="EMBL" id="KZR96363.1"/>
    </source>
</evidence>
<dbReference type="STRING" id="35525.A0A164E2T7"/>
<evidence type="ECO:0000313" key="2">
    <source>
        <dbReference type="Proteomes" id="UP000076858"/>
    </source>
</evidence>
<name>A0A164E2T7_9CRUS</name>